<evidence type="ECO:0000256" key="5">
    <source>
        <dbReference type="ARBA" id="ARBA00022989"/>
    </source>
</evidence>
<name>A0A1M6VMF5_9FIRM</name>
<keyword evidence="5 7" id="KW-1133">Transmembrane helix</keyword>
<evidence type="ECO:0000259" key="8">
    <source>
        <dbReference type="PROSITE" id="PS50928"/>
    </source>
</evidence>
<evidence type="ECO:0000313" key="10">
    <source>
        <dbReference type="Proteomes" id="UP000184386"/>
    </source>
</evidence>
<evidence type="ECO:0000256" key="4">
    <source>
        <dbReference type="ARBA" id="ARBA00022692"/>
    </source>
</evidence>
<dbReference type="PROSITE" id="PS50928">
    <property type="entry name" value="ABC_TM1"/>
    <property type="match status" value="1"/>
</dbReference>
<comment type="similarity">
    <text evidence="7">Belongs to the binding-protein-dependent transport system permease family.</text>
</comment>
<dbReference type="SUPFAM" id="SSF161098">
    <property type="entry name" value="MetI-like"/>
    <property type="match status" value="1"/>
</dbReference>
<dbReference type="GO" id="GO:0055085">
    <property type="term" value="P:transmembrane transport"/>
    <property type="evidence" value="ECO:0007669"/>
    <property type="project" value="InterPro"/>
</dbReference>
<feature type="transmembrane region" description="Helical" evidence="7">
    <location>
        <begin position="71"/>
        <end position="92"/>
    </location>
</feature>
<feature type="transmembrane region" description="Helical" evidence="7">
    <location>
        <begin position="153"/>
        <end position="177"/>
    </location>
</feature>
<dbReference type="Proteomes" id="UP000184386">
    <property type="component" value="Unassembled WGS sequence"/>
</dbReference>
<feature type="transmembrane region" description="Helical" evidence="7">
    <location>
        <begin position="198"/>
        <end position="220"/>
    </location>
</feature>
<evidence type="ECO:0000256" key="2">
    <source>
        <dbReference type="ARBA" id="ARBA00022448"/>
    </source>
</evidence>
<gene>
    <name evidence="9" type="ORF">SAMN02745136_03427</name>
</gene>
<proteinExistence type="inferred from homology"/>
<evidence type="ECO:0000313" key="9">
    <source>
        <dbReference type="EMBL" id="SHK82737.1"/>
    </source>
</evidence>
<protein>
    <submittedName>
        <fullName evidence="9">Multiple sugar transport system permease protein</fullName>
    </submittedName>
</protein>
<reference evidence="9 10" key="1">
    <citation type="submission" date="2016-11" db="EMBL/GenBank/DDBJ databases">
        <authorList>
            <person name="Jaros S."/>
            <person name="Januszkiewicz K."/>
            <person name="Wedrychowicz H."/>
        </authorList>
    </citation>
    <scope>NUCLEOTIDE SEQUENCE [LARGE SCALE GENOMIC DNA]</scope>
    <source>
        <strain evidence="9 10">DSM 15929</strain>
    </source>
</reference>
<evidence type="ECO:0000256" key="6">
    <source>
        <dbReference type="ARBA" id="ARBA00023136"/>
    </source>
</evidence>
<keyword evidence="10" id="KW-1185">Reference proteome</keyword>
<dbReference type="InterPro" id="IPR000515">
    <property type="entry name" value="MetI-like"/>
</dbReference>
<feature type="domain" description="ABC transmembrane type-1" evidence="8">
    <location>
        <begin position="67"/>
        <end position="281"/>
    </location>
</feature>
<dbReference type="AlphaFoldDB" id="A0A1M6VMF5"/>
<sequence>MKKNNYSGYLYILPACLVIAVFILYPLIKTIFMSFYMNYDFLNNTVTGFGMDNYQYLMQDRVFWRAFRNTLLYVVFVVPCSIMISLGIAVLLNSKIKFRGFFQTVFFLPYVTSIVAVGIVWSWIFHSKYGLVNGLLHLFGIQSVEWLNRPVTAMAALIIFSIWKSLAFNIIIFLAGLQNIQPIYYQAAKVDATPKGRVFLKITVPMLSPMILYAMVMGLISGFKVYDEVYALFGGKAGPADSAITLVYYIYNKFYSNWDFGVASAAAVFLFLLILVLTGFQLRI</sequence>
<feature type="transmembrane region" description="Helical" evidence="7">
    <location>
        <begin position="104"/>
        <end position="124"/>
    </location>
</feature>
<keyword evidence="3" id="KW-1003">Cell membrane</keyword>
<keyword evidence="6 7" id="KW-0472">Membrane</keyword>
<dbReference type="InterPro" id="IPR051393">
    <property type="entry name" value="ABC_transporter_permease"/>
</dbReference>
<dbReference type="Pfam" id="PF00528">
    <property type="entry name" value="BPD_transp_1"/>
    <property type="match status" value="1"/>
</dbReference>
<feature type="transmembrane region" description="Helical" evidence="7">
    <location>
        <begin position="260"/>
        <end position="280"/>
    </location>
</feature>
<dbReference type="InterPro" id="IPR035906">
    <property type="entry name" value="MetI-like_sf"/>
</dbReference>
<dbReference type="RefSeq" id="WP_084124361.1">
    <property type="nucleotide sequence ID" value="NZ_FRAC01000018.1"/>
</dbReference>
<dbReference type="EMBL" id="FRAC01000018">
    <property type="protein sequence ID" value="SHK82737.1"/>
    <property type="molecule type" value="Genomic_DNA"/>
</dbReference>
<feature type="transmembrane region" description="Helical" evidence="7">
    <location>
        <begin position="9"/>
        <end position="28"/>
    </location>
</feature>
<dbReference type="Gene3D" id="1.10.3720.10">
    <property type="entry name" value="MetI-like"/>
    <property type="match status" value="1"/>
</dbReference>
<evidence type="ECO:0000256" key="3">
    <source>
        <dbReference type="ARBA" id="ARBA00022475"/>
    </source>
</evidence>
<accession>A0A1M6VMF5</accession>
<dbReference type="PANTHER" id="PTHR30193:SF37">
    <property type="entry name" value="INNER MEMBRANE ABC TRANSPORTER PERMEASE PROTEIN YCJO"/>
    <property type="match status" value="1"/>
</dbReference>
<comment type="subcellular location">
    <subcellularLocation>
        <location evidence="1 7">Cell membrane</location>
        <topology evidence="1 7">Multi-pass membrane protein</topology>
    </subcellularLocation>
</comment>
<dbReference type="PANTHER" id="PTHR30193">
    <property type="entry name" value="ABC TRANSPORTER PERMEASE PROTEIN"/>
    <property type="match status" value="1"/>
</dbReference>
<dbReference type="STRING" id="1121322.SAMN02745136_03427"/>
<dbReference type="CDD" id="cd06261">
    <property type="entry name" value="TM_PBP2"/>
    <property type="match status" value="1"/>
</dbReference>
<dbReference type="OrthoDB" id="42615at2"/>
<keyword evidence="4 7" id="KW-0812">Transmembrane</keyword>
<organism evidence="9 10">
    <name type="scientific">Anaerocolumna jejuensis DSM 15929</name>
    <dbReference type="NCBI Taxonomy" id="1121322"/>
    <lineage>
        <taxon>Bacteria</taxon>
        <taxon>Bacillati</taxon>
        <taxon>Bacillota</taxon>
        <taxon>Clostridia</taxon>
        <taxon>Lachnospirales</taxon>
        <taxon>Lachnospiraceae</taxon>
        <taxon>Anaerocolumna</taxon>
    </lineage>
</organism>
<dbReference type="GO" id="GO:0005886">
    <property type="term" value="C:plasma membrane"/>
    <property type="evidence" value="ECO:0007669"/>
    <property type="project" value="UniProtKB-SubCell"/>
</dbReference>
<keyword evidence="9" id="KW-0762">Sugar transport</keyword>
<evidence type="ECO:0000256" key="1">
    <source>
        <dbReference type="ARBA" id="ARBA00004651"/>
    </source>
</evidence>
<evidence type="ECO:0000256" key="7">
    <source>
        <dbReference type="RuleBase" id="RU363032"/>
    </source>
</evidence>
<keyword evidence="2 7" id="KW-0813">Transport</keyword>